<dbReference type="GO" id="GO:0004888">
    <property type="term" value="F:transmembrane signaling receptor activity"/>
    <property type="evidence" value="ECO:0007669"/>
    <property type="project" value="InterPro"/>
</dbReference>
<evidence type="ECO:0000313" key="14">
    <source>
        <dbReference type="EMBL" id="KAK3101466.1"/>
    </source>
</evidence>
<dbReference type="SUPFAM" id="SSF52058">
    <property type="entry name" value="L domain-like"/>
    <property type="match status" value="2"/>
</dbReference>
<dbReference type="SUPFAM" id="SSF52200">
    <property type="entry name" value="Toll/Interleukin receptor TIR domain"/>
    <property type="match status" value="1"/>
</dbReference>
<keyword evidence="3" id="KW-0433">Leucine-rich repeat</keyword>
<dbReference type="InterPro" id="IPR003591">
    <property type="entry name" value="Leu-rich_rpt_typical-subtyp"/>
</dbReference>
<keyword evidence="4 11" id="KW-0812">Transmembrane</keyword>
<gene>
    <name evidence="14" type="ORF">FSP39_003805</name>
</gene>
<dbReference type="InterPro" id="IPR000157">
    <property type="entry name" value="TIR_dom"/>
</dbReference>
<dbReference type="InterPro" id="IPR017241">
    <property type="entry name" value="Toll-like_receptor"/>
</dbReference>
<feature type="chain" id="PRO_5041680251" description="TIR domain-containing protein" evidence="12">
    <location>
        <begin position="19"/>
        <end position="864"/>
    </location>
</feature>
<feature type="domain" description="TIR" evidence="13">
    <location>
        <begin position="719"/>
        <end position="860"/>
    </location>
</feature>
<dbReference type="PROSITE" id="PS50104">
    <property type="entry name" value="TIR"/>
    <property type="match status" value="1"/>
</dbReference>
<reference evidence="14" key="1">
    <citation type="submission" date="2019-08" db="EMBL/GenBank/DDBJ databases">
        <title>The improved chromosome-level genome for the pearl oyster Pinctada fucata martensii using PacBio sequencing and Hi-C.</title>
        <authorList>
            <person name="Zheng Z."/>
        </authorList>
    </citation>
    <scope>NUCLEOTIDE SEQUENCE</scope>
    <source>
        <strain evidence="14">ZZ-2019</strain>
        <tissue evidence="14">Adductor muscle</tissue>
    </source>
</reference>
<keyword evidence="6" id="KW-0677">Repeat</keyword>
<dbReference type="PIRSF" id="PIRSF037595">
    <property type="entry name" value="Toll-like_receptor"/>
    <property type="match status" value="1"/>
</dbReference>
<name>A0AA88YPR0_PINIB</name>
<evidence type="ECO:0000256" key="5">
    <source>
        <dbReference type="ARBA" id="ARBA00022729"/>
    </source>
</evidence>
<keyword evidence="10" id="KW-0325">Glycoprotein</keyword>
<dbReference type="InterPro" id="IPR026906">
    <property type="entry name" value="LRR_5"/>
</dbReference>
<feature type="signal peptide" evidence="12">
    <location>
        <begin position="1"/>
        <end position="18"/>
    </location>
</feature>
<evidence type="ECO:0000256" key="6">
    <source>
        <dbReference type="ARBA" id="ARBA00022737"/>
    </source>
</evidence>
<evidence type="ECO:0000256" key="4">
    <source>
        <dbReference type="ARBA" id="ARBA00022692"/>
    </source>
</evidence>
<dbReference type="PANTHER" id="PTHR24365">
    <property type="entry name" value="TOLL-LIKE RECEPTOR"/>
    <property type="match status" value="1"/>
</dbReference>
<dbReference type="AlphaFoldDB" id="A0AA88YPR0"/>
<evidence type="ECO:0000256" key="3">
    <source>
        <dbReference type="ARBA" id="ARBA00022614"/>
    </source>
</evidence>
<dbReference type="Pfam" id="PF13676">
    <property type="entry name" value="TIR_2"/>
    <property type="match status" value="1"/>
</dbReference>
<dbReference type="PANTHER" id="PTHR24365:SF541">
    <property type="entry name" value="PROTEIN TOLL-RELATED"/>
    <property type="match status" value="1"/>
</dbReference>
<evidence type="ECO:0000256" key="11">
    <source>
        <dbReference type="SAM" id="Phobius"/>
    </source>
</evidence>
<dbReference type="InterPro" id="IPR001611">
    <property type="entry name" value="Leu-rich_rpt"/>
</dbReference>
<keyword evidence="9" id="KW-0675">Receptor</keyword>
<evidence type="ECO:0000256" key="10">
    <source>
        <dbReference type="ARBA" id="ARBA00023180"/>
    </source>
</evidence>
<organism evidence="14 15">
    <name type="scientific">Pinctada imbricata</name>
    <name type="common">Atlantic pearl-oyster</name>
    <name type="synonym">Pinctada martensii</name>
    <dbReference type="NCBI Taxonomy" id="66713"/>
    <lineage>
        <taxon>Eukaryota</taxon>
        <taxon>Metazoa</taxon>
        <taxon>Spiralia</taxon>
        <taxon>Lophotrochozoa</taxon>
        <taxon>Mollusca</taxon>
        <taxon>Bivalvia</taxon>
        <taxon>Autobranchia</taxon>
        <taxon>Pteriomorphia</taxon>
        <taxon>Pterioida</taxon>
        <taxon>Pterioidea</taxon>
        <taxon>Pteriidae</taxon>
        <taxon>Pinctada</taxon>
    </lineage>
</organism>
<comment type="similarity">
    <text evidence="2">Belongs to the Toll-like receptor family.</text>
</comment>
<evidence type="ECO:0000256" key="2">
    <source>
        <dbReference type="ARBA" id="ARBA00009634"/>
    </source>
</evidence>
<accession>A0AA88YPR0</accession>
<dbReference type="EMBL" id="VSWD01000005">
    <property type="protein sequence ID" value="KAK3101466.1"/>
    <property type="molecule type" value="Genomic_DNA"/>
</dbReference>
<dbReference type="SMART" id="SM00369">
    <property type="entry name" value="LRR_TYP"/>
    <property type="match status" value="7"/>
</dbReference>
<evidence type="ECO:0000256" key="12">
    <source>
        <dbReference type="SAM" id="SignalP"/>
    </source>
</evidence>
<dbReference type="Proteomes" id="UP001186944">
    <property type="component" value="Unassembled WGS sequence"/>
</dbReference>
<protein>
    <recommendedName>
        <fullName evidence="13">TIR domain-containing protein</fullName>
    </recommendedName>
</protein>
<dbReference type="SMART" id="SM00255">
    <property type="entry name" value="TIR"/>
    <property type="match status" value="1"/>
</dbReference>
<comment type="subcellular location">
    <subcellularLocation>
        <location evidence="1">Membrane</location>
        <topology evidence="1">Single-pass type I membrane protein</topology>
    </subcellularLocation>
</comment>
<evidence type="ECO:0000259" key="13">
    <source>
        <dbReference type="PROSITE" id="PS50104"/>
    </source>
</evidence>
<dbReference type="GO" id="GO:0006955">
    <property type="term" value="P:immune response"/>
    <property type="evidence" value="ECO:0007669"/>
    <property type="project" value="InterPro"/>
</dbReference>
<keyword evidence="15" id="KW-1185">Reference proteome</keyword>
<dbReference type="PRINTS" id="PR01537">
    <property type="entry name" value="INTRLKN1R1F"/>
</dbReference>
<dbReference type="GO" id="GO:0005886">
    <property type="term" value="C:plasma membrane"/>
    <property type="evidence" value="ECO:0007669"/>
    <property type="project" value="TreeGrafter"/>
</dbReference>
<feature type="transmembrane region" description="Helical" evidence="11">
    <location>
        <begin position="660"/>
        <end position="684"/>
    </location>
</feature>
<dbReference type="GO" id="GO:0002224">
    <property type="term" value="P:toll-like receptor signaling pathway"/>
    <property type="evidence" value="ECO:0007669"/>
    <property type="project" value="InterPro"/>
</dbReference>
<evidence type="ECO:0000256" key="8">
    <source>
        <dbReference type="ARBA" id="ARBA00023136"/>
    </source>
</evidence>
<evidence type="ECO:0000313" key="15">
    <source>
        <dbReference type="Proteomes" id="UP001186944"/>
    </source>
</evidence>
<sequence>MYTGIITFLLVIPELAFCSKTHHKCATDTRCRCVLKNQKEFRAICSHIGLRNAPKFNDSVTEIDLSYNKLTEFPQKSTLPKKLRYLDISQNLELSYIAENSFDGLSHLEYLDLSGSQKELGSSVLVKGIFKNLKSLKILNLKNNNPRSPRSSYPVGAFSDLDSIETLLLNGKPNGFGPVFTKMKNLTKIDISGYGGYCDLSYIPTDYFHNVSHVSVLDISDCRLKNLDQGTFSYITSLRDLNISKNEELSFSILRNLTSDLKFTKIEKLRMSKIHCTFGLGTEILRDDIRGLQNTSLLELHVDSNRIESLETGVLMLMPKSLRHVSITDNRLTFGWYALETAYLKNLTYYDMSLQYLSHNPSNIFPLCDDRRTQRQVIVNNSNSYKEIDKFYNRTAISSLGSFDETFHGFSMNVTIPLNLEVGFFNKSTLRYPIPIISIGKNNLKRLYAQDNTYYEWIGPMIGFNSLELLDLSNNFCSKLSSHFFDYFPSLKTLKISDNLLGFSLATDDEGLSFKNLHNLSDFDLSSNKIQMLPESIFKNLVSMEYLQLSQNLLRSFESRIQHMKGMKLLNLSHNQLSELSPKLTQQLDAISKRRDRAEIKIDLTGNPLQCNCENLEFLRWKTKSSVNVTFDFCKTKYGKAKFKDLPDVLLRLETECKSYTSVIVLGCCMIVVALTVIVCAIIYRFRWKLRYLYYMTKSHYFGYTRVRHDDDEEEDDIYDFDAFISYADEDRSFGLHEMLKNVEEAGNLRICCHNRDFIPGVDIAENITRAIHSSRRTICVMSPNYLNSYWCRFELNMARMESIYSRKGEEILFLVLYKGIEQCEIPSLVIDLIDKKSYIEFPDDPQGNVVFWNNIRRTISMQI</sequence>
<dbReference type="Gene3D" id="3.40.50.10140">
    <property type="entry name" value="Toll/interleukin-1 receptor homology (TIR) domain"/>
    <property type="match status" value="1"/>
</dbReference>
<evidence type="ECO:0000256" key="7">
    <source>
        <dbReference type="ARBA" id="ARBA00022989"/>
    </source>
</evidence>
<comment type="caution">
    <text evidence="14">The sequence shown here is derived from an EMBL/GenBank/DDBJ whole genome shotgun (WGS) entry which is preliminary data.</text>
</comment>
<dbReference type="InterPro" id="IPR035897">
    <property type="entry name" value="Toll_tir_struct_dom_sf"/>
</dbReference>
<dbReference type="Gene3D" id="3.80.10.10">
    <property type="entry name" value="Ribonuclease Inhibitor"/>
    <property type="match status" value="3"/>
</dbReference>
<proteinExistence type="inferred from homology"/>
<dbReference type="InterPro" id="IPR032675">
    <property type="entry name" value="LRR_dom_sf"/>
</dbReference>
<evidence type="ECO:0000256" key="9">
    <source>
        <dbReference type="ARBA" id="ARBA00023170"/>
    </source>
</evidence>
<evidence type="ECO:0000256" key="1">
    <source>
        <dbReference type="ARBA" id="ARBA00004479"/>
    </source>
</evidence>
<dbReference type="Pfam" id="PF13855">
    <property type="entry name" value="LRR_8"/>
    <property type="match status" value="2"/>
</dbReference>
<keyword evidence="7 11" id="KW-1133">Transmembrane helix</keyword>
<dbReference type="Pfam" id="PF13306">
    <property type="entry name" value="LRR_5"/>
    <property type="match status" value="1"/>
</dbReference>
<keyword evidence="5 12" id="KW-0732">Signal</keyword>
<keyword evidence="8 11" id="KW-0472">Membrane</keyword>